<protein>
    <recommendedName>
        <fullName evidence="7">Mediator of RNA polymerase II transcription subunit 9</fullName>
    </recommendedName>
    <alternativeName>
        <fullName evidence="7">Mediator complex subunit 9</fullName>
    </alternativeName>
</protein>
<sequence>MNTPAVPSPLANVVSADDQGTSSADDVEFDAIEKLKEFEVLPTLYSLLHDLQTGHIKAKDFDNNAGSLRLKLSLIRQYLSQIEGISETVKSREVKIDNLKTKNYQKWELLQRIKSSIQDGQPALEEDAADDANTKKSDTEANKDADGDVEMN</sequence>
<keyword evidence="5 7" id="KW-0804">Transcription</keyword>
<evidence type="ECO:0000313" key="9">
    <source>
        <dbReference type="EMBL" id="KAA8906069.1"/>
    </source>
</evidence>
<dbReference type="Proteomes" id="UP000449547">
    <property type="component" value="Unassembled WGS sequence"/>
</dbReference>
<evidence type="ECO:0000256" key="2">
    <source>
        <dbReference type="ARBA" id="ARBA00008089"/>
    </source>
</evidence>
<comment type="subunit">
    <text evidence="7">Component of the Mediator complex.</text>
</comment>
<keyword evidence="3 7" id="KW-0805">Transcription regulation</keyword>
<keyword evidence="6 7" id="KW-0539">Nucleus</keyword>
<gene>
    <name evidence="7" type="primary">MED9</name>
    <name evidence="9" type="ORF">DIURU_001251</name>
</gene>
<dbReference type="OrthoDB" id="4092914at2759"/>
<comment type="caution">
    <text evidence="9">The sequence shown here is derived from an EMBL/GenBank/DDBJ whole genome shotgun (WGS) entry which is preliminary data.</text>
</comment>
<keyword evidence="10" id="KW-1185">Reference proteome</keyword>
<organism evidence="9 10">
    <name type="scientific">Diutina rugosa</name>
    <name type="common">Yeast</name>
    <name type="synonym">Candida rugosa</name>
    <dbReference type="NCBI Taxonomy" id="5481"/>
    <lineage>
        <taxon>Eukaryota</taxon>
        <taxon>Fungi</taxon>
        <taxon>Dikarya</taxon>
        <taxon>Ascomycota</taxon>
        <taxon>Saccharomycotina</taxon>
        <taxon>Pichiomycetes</taxon>
        <taxon>Debaryomycetaceae</taxon>
        <taxon>Diutina</taxon>
    </lineage>
</organism>
<comment type="function">
    <text evidence="7">Component of the Mediator complex, a coactivator involved in the regulated transcription of nearly all RNA polymerase II-dependent genes. Mediator functions as a bridge to convey information from gene-specific regulatory proteins to the basal RNA polymerase II transcription machinery. Mediator is recruited to promoters by direct interactions with regulatory proteins and serves as a scaffold for the assembly of a functional preinitiation complex with RNA polymerase II and the general transcription factors.</text>
</comment>
<evidence type="ECO:0000313" key="10">
    <source>
        <dbReference type="Proteomes" id="UP000449547"/>
    </source>
</evidence>
<dbReference type="OMA" id="FRETRIQ"/>
<feature type="region of interest" description="Disordered" evidence="8">
    <location>
        <begin position="1"/>
        <end position="23"/>
    </location>
</feature>
<evidence type="ECO:0000256" key="1">
    <source>
        <dbReference type="ARBA" id="ARBA00004123"/>
    </source>
</evidence>
<keyword evidence="4 7" id="KW-0010">Activator</keyword>
<evidence type="ECO:0000256" key="5">
    <source>
        <dbReference type="ARBA" id="ARBA00023163"/>
    </source>
</evidence>
<proteinExistence type="inferred from homology"/>
<comment type="similarity">
    <text evidence="2 7">Belongs to the Mediator complex subunit 9 family.</text>
</comment>
<dbReference type="EMBL" id="SWFT01000038">
    <property type="protein sequence ID" value="KAA8906069.1"/>
    <property type="molecule type" value="Genomic_DNA"/>
</dbReference>
<dbReference type="GO" id="GO:0016592">
    <property type="term" value="C:mediator complex"/>
    <property type="evidence" value="ECO:0007669"/>
    <property type="project" value="InterPro"/>
</dbReference>
<name>A0A642UZX9_DIURU</name>
<dbReference type="InterPro" id="IPR011425">
    <property type="entry name" value="Med9"/>
</dbReference>
<evidence type="ECO:0000256" key="4">
    <source>
        <dbReference type="ARBA" id="ARBA00023159"/>
    </source>
</evidence>
<dbReference type="GO" id="GO:0003712">
    <property type="term" value="F:transcription coregulator activity"/>
    <property type="evidence" value="ECO:0007669"/>
    <property type="project" value="InterPro"/>
</dbReference>
<dbReference type="VEuPathDB" id="FungiDB:DIURU_001251"/>
<evidence type="ECO:0000256" key="7">
    <source>
        <dbReference type="RuleBase" id="RU364145"/>
    </source>
</evidence>
<dbReference type="Pfam" id="PF07544">
    <property type="entry name" value="Med9"/>
    <property type="match status" value="1"/>
</dbReference>
<feature type="compositionally biased region" description="Basic and acidic residues" evidence="8">
    <location>
        <begin position="132"/>
        <end position="146"/>
    </location>
</feature>
<dbReference type="AlphaFoldDB" id="A0A642UZX9"/>
<dbReference type="GO" id="GO:0006357">
    <property type="term" value="P:regulation of transcription by RNA polymerase II"/>
    <property type="evidence" value="ECO:0007669"/>
    <property type="project" value="InterPro"/>
</dbReference>
<evidence type="ECO:0000256" key="6">
    <source>
        <dbReference type="ARBA" id="ARBA00023242"/>
    </source>
</evidence>
<evidence type="ECO:0000256" key="8">
    <source>
        <dbReference type="SAM" id="MobiDB-lite"/>
    </source>
</evidence>
<reference evidence="9 10" key="1">
    <citation type="submission" date="2019-07" db="EMBL/GenBank/DDBJ databases">
        <title>Genome assembly of two rare yeast pathogens: Diutina rugosa and Trichomonascus ciferrii.</title>
        <authorList>
            <person name="Mixao V."/>
            <person name="Saus E."/>
            <person name="Hansen A."/>
            <person name="Lass-Flor C."/>
            <person name="Gabaldon T."/>
        </authorList>
    </citation>
    <scope>NUCLEOTIDE SEQUENCE [LARGE SCALE GENOMIC DNA]</scope>
    <source>
        <strain evidence="9 10">CBS 613</strain>
    </source>
</reference>
<evidence type="ECO:0000256" key="3">
    <source>
        <dbReference type="ARBA" id="ARBA00023015"/>
    </source>
</evidence>
<comment type="subcellular location">
    <subcellularLocation>
        <location evidence="1 7">Nucleus</location>
    </subcellularLocation>
</comment>
<accession>A0A642UZX9</accession>
<feature type="region of interest" description="Disordered" evidence="8">
    <location>
        <begin position="119"/>
        <end position="152"/>
    </location>
</feature>